<evidence type="ECO:0000256" key="1">
    <source>
        <dbReference type="ARBA" id="ARBA00007261"/>
    </source>
</evidence>
<accession>A0A1Q5PC53</accession>
<dbReference type="InterPro" id="IPR050361">
    <property type="entry name" value="MPP/UQCRC_Complex"/>
</dbReference>
<evidence type="ECO:0000256" key="2">
    <source>
        <dbReference type="SAM" id="SignalP"/>
    </source>
</evidence>
<dbReference type="InterPro" id="IPR011249">
    <property type="entry name" value="Metalloenz_LuxS/M16"/>
</dbReference>
<evidence type="ECO:0000313" key="6">
    <source>
        <dbReference type="Proteomes" id="UP000186551"/>
    </source>
</evidence>
<dbReference type="AlphaFoldDB" id="A0A1Q5PC53"/>
<comment type="similarity">
    <text evidence="1">Belongs to the peptidase M16 family.</text>
</comment>
<dbReference type="InterPro" id="IPR007863">
    <property type="entry name" value="Peptidase_M16_C"/>
</dbReference>
<feature type="signal peptide" evidence="2">
    <location>
        <begin position="1"/>
        <end position="19"/>
    </location>
</feature>
<dbReference type="RefSeq" id="WP_073851946.1">
    <property type="nucleotide sequence ID" value="NZ_LVWA01000005.1"/>
</dbReference>
<dbReference type="PANTHER" id="PTHR11851">
    <property type="entry name" value="METALLOPROTEASE"/>
    <property type="match status" value="1"/>
</dbReference>
<gene>
    <name evidence="5" type="ORF">A3841_15795</name>
</gene>
<dbReference type="InterPro" id="IPR011765">
    <property type="entry name" value="Pept_M16_N"/>
</dbReference>
<dbReference type="PANTHER" id="PTHR11851:SF49">
    <property type="entry name" value="MITOCHONDRIAL-PROCESSING PEPTIDASE SUBUNIT ALPHA"/>
    <property type="match status" value="1"/>
</dbReference>
<name>A0A1Q5PC53_9BACT</name>
<feature type="domain" description="Peptidase M16 C-terminal" evidence="4">
    <location>
        <begin position="208"/>
        <end position="341"/>
    </location>
</feature>
<dbReference type="SUPFAM" id="SSF63411">
    <property type="entry name" value="LuxS/MPP-like metallohydrolase"/>
    <property type="match status" value="2"/>
</dbReference>
<evidence type="ECO:0000313" key="5">
    <source>
        <dbReference type="EMBL" id="OKL39840.1"/>
    </source>
</evidence>
<dbReference type="Gene3D" id="3.30.830.10">
    <property type="entry name" value="Metalloenzyme, LuxS/M16 peptidase-like"/>
    <property type="match status" value="2"/>
</dbReference>
<dbReference type="EMBL" id="LVWA01000005">
    <property type="protein sequence ID" value="OKL39840.1"/>
    <property type="molecule type" value="Genomic_DNA"/>
</dbReference>
<dbReference type="GO" id="GO:0046872">
    <property type="term" value="F:metal ion binding"/>
    <property type="evidence" value="ECO:0007669"/>
    <property type="project" value="InterPro"/>
</dbReference>
<keyword evidence="2" id="KW-0732">Signal</keyword>
<comment type="caution">
    <text evidence="5">The sequence shown here is derived from an EMBL/GenBank/DDBJ whole genome shotgun (WGS) entry which is preliminary data.</text>
</comment>
<proteinExistence type="inferred from homology"/>
<dbReference type="Pfam" id="PF05193">
    <property type="entry name" value="Peptidase_M16_C"/>
    <property type="match status" value="1"/>
</dbReference>
<dbReference type="PROSITE" id="PS51257">
    <property type="entry name" value="PROKAR_LIPOPROTEIN"/>
    <property type="match status" value="1"/>
</dbReference>
<dbReference type="STRING" id="1797110.A3841_15795"/>
<evidence type="ECO:0008006" key="7">
    <source>
        <dbReference type="Google" id="ProtNLM"/>
    </source>
</evidence>
<keyword evidence="6" id="KW-1185">Reference proteome</keyword>
<protein>
    <recommendedName>
        <fullName evidence="7">Insulinase family protein</fullName>
    </recommendedName>
</protein>
<feature type="domain" description="Peptidase M16 N-terminal" evidence="3">
    <location>
        <begin position="53"/>
        <end position="194"/>
    </location>
</feature>
<dbReference type="Pfam" id="PF00675">
    <property type="entry name" value="Peptidase_M16"/>
    <property type="match status" value="1"/>
</dbReference>
<reference evidence="5 6" key="1">
    <citation type="submission" date="2016-03" db="EMBL/GenBank/DDBJ databases">
        <title>Genome sequence of Pontibacter sp. nov., of the family cytophagaceae, isolated from marine sediment of the Yellow Sea, China.</title>
        <authorList>
            <person name="Zhang G."/>
            <person name="Zhang R."/>
        </authorList>
    </citation>
    <scope>NUCLEOTIDE SEQUENCE [LARGE SCALE GENOMIC DNA]</scope>
    <source>
        <strain evidence="5 6">S10-8</strain>
    </source>
</reference>
<sequence>MKKIAAYILPLALMAASCAKQPQTSQQSTTDTAETTATATAFDANTAFGPDKVVELRQPESNKVIIKLMFKNGSMVDPKGKEGLTYTTAQMIAESGTKDMPVSEIKDKIFPWAAEYYSNVDKEVTTFTFAVHQDFLSEFYPIVRGLMLNPAFAEEDFKRVKSNQQNFVDQVIRASSDEEYSKKALEDLLFRGTNYQHMVEGNSASVPNITLEDVKSHWQNYFTKNNVMIGIAGNYSPDFLNQLKNDVAQLSAVQPSIPLAGEPNQPNGVQVEIIRKSDALGSAIFTGTPMPVTRSSDDFAALMVANSFLGEHRKSYGKLYDKIRTTRSMNYGDYSYIEWYDRGGNVQLPIPNVPRTSNYFALWIRPVQIAEGLKQQYAELSDINVGHAHFALRLAIREVDNLINKGMTQEEFELTRKFLRSYMKLYIQTTEKQLGFLMDSRFYGREDYIEEMDQLLANLTVEDVNKAVQKYWQTDNMFITIVTDDSEAEPLKEALLNNTPSPMSYSNLVKEGLPQEVLAEDDAIATYKLNVTDVKIVDSKDTFR</sequence>
<dbReference type="OrthoDB" id="9811314at2"/>
<evidence type="ECO:0000259" key="4">
    <source>
        <dbReference type="Pfam" id="PF05193"/>
    </source>
</evidence>
<feature type="chain" id="PRO_5012908628" description="Insulinase family protein" evidence="2">
    <location>
        <begin position="20"/>
        <end position="544"/>
    </location>
</feature>
<evidence type="ECO:0000259" key="3">
    <source>
        <dbReference type="Pfam" id="PF00675"/>
    </source>
</evidence>
<organism evidence="5 6">
    <name type="scientific">Pontibacter flavimaris</name>
    <dbReference type="NCBI Taxonomy" id="1797110"/>
    <lineage>
        <taxon>Bacteria</taxon>
        <taxon>Pseudomonadati</taxon>
        <taxon>Bacteroidota</taxon>
        <taxon>Cytophagia</taxon>
        <taxon>Cytophagales</taxon>
        <taxon>Hymenobacteraceae</taxon>
        <taxon>Pontibacter</taxon>
    </lineage>
</organism>
<dbReference type="Proteomes" id="UP000186551">
    <property type="component" value="Unassembled WGS sequence"/>
</dbReference>